<dbReference type="EMBL" id="JANPWB010000012">
    <property type="protein sequence ID" value="KAJ1117397.1"/>
    <property type="molecule type" value="Genomic_DNA"/>
</dbReference>
<evidence type="ECO:0000313" key="1">
    <source>
        <dbReference type="EMBL" id="KAJ1117397.1"/>
    </source>
</evidence>
<dbReference type="Proteomes" id="UP001066276">
    <property type="component" value="Chromosome 8"/>
</dbReference>
<evidence type="ECO:0000313" key="2">
    <source>
        <dbReference type="Proteomes" id="UP001066276"/>
    </source>
</evidence>
<accession>A0AAV7NQQ8</accession>
<sequence length="137" mass="14903">MAACCLKRNGDKIEVMVVRNDIIFRSPLYWSDSLGSHSLLEATINNLGGRGQADVNGVSELRKLRISLGLSDATRGFGGWRRLVGGGAGQLWGPGLWRDWALALLIGAEQIQAWPMWIHGPPSSSERQAQDCCGTRA</sequence>
<dbReference type="AlphaFoldDB" id="A0AAV7NQQ8"/>
<comment type="caution">
    <text evidence="1">The sequence shown here is derived from an EMBL/GenBank/DDBJ whole genome shotgun (WGS) entry which is preliminary data.</text>
</comment>
<keyword evidence="2" id="KW-1185">Reference proteome</keyword>
<protein>
    <submittedName>
        <fullName evidence="1">Uncharacterized protein</fullName>
    </submittedName>
</protein>
<proteinExistence type="predicted"/>
<name>A0AAV7NQQ8_PLEWA</name>
<reference evidence="1" key="1">
    <citation type="journal article" date="2022" name="bioRxiv">
        <title>Sequencing and chromosome-scale assembly of the giantPleurodeles waltlgenome.</title>
        <authorList>
            <person name="Brown T."/>
            <person name="Elewa A."/>
            <person name="Iarovenko S."/>
            <person name="Subramanian E."/>
            <person name="Araus A.J."/>
            <person name="Petzold A."/>
            <person name="Susuki M."/>
            <person name="Suzuki K.-i.T."/>
            <person name="Hayashi T."/>
            <person name="Toyoda A."/>
            <person name="Oliveira C."/>
            <person name="Osipova E."/>
            <person name="Leigh N.D."/>
            <person name="Simon A."/>
            <person name="Yun M.H."/>
        </authorList>
    </citation>
    <scope>NUCLEOTIDE SEQUENCE</scope>
    <source>
        <strain evidence="1">20211129_DDA</strain>
        <tissue evidence="1">Liver</tissue>
    </source>
</reference>
<gene>
    <name evidence="1" type="ORF">NDU88_005597</name>
</gene>
<organism evidence="1 2">
    <name type="scientific">Pleurodeles waltl</name>
    <name type="common">Iberian ribbed newt</name>
    <dbReference type="NCBI Taxonomy" id="8319"/>
    <lineage>
        <taxon>Eukaryota</taxon>
        <taxon>Metazoa</taxon>
        <taxon>Chordata</taxon>
        <taxon>Craniata</taxon>
        <taxon>Vertebrata</taxon>
        <taxon>Euteleostomi</taxon>
        <taxon>Amphibia</taxon>
        <taxon>Batrachia</taxon>
        <taxon>Caudata</taxon>
        <taxon>Salamandroidea</taxon>
        <taxon>Salamandridae</taxon>
        <taxon>Pleurodelinae</taxon>
        <taxon>Pleurodeles</taxon>
    </lineage>
</organism>